<organism evidence="2 3">
    <name type="scientific">Triticum urartu</name>
    <name type="common">Red wild einkorn</name>
    <name type="synonym">Crithodium urartu</name>
    <dbReference type="NCBI Taxonomy" id="4572"/>
    <lineage>
        <taxon>Eukaryota</taxon>
        <taxon>Viridiplantae</taxon>
        <taxon>Streptophyta</taxon>
        <taxon>Embryophyta</taxon>
        <taxon>Tracheophyta</taxon>
        <taxon>Spermatophyta</taxon>
        <taxon>Magnoliopsida</taxon>
        <taxon>Liliopsida</taxon>
        <taxon>Poales</taxon>
        <taxon>Poaceae</taxon>
        <taxon>BOP clade</taxon>
        <taxon>Pooideae</taxon>
        <taxon>Triticodae</taxon>
        <taxon>Triticeae</taxon>
        <taxon>Triticinae</taxon>
        <taxon>Triticum</taxon>
    </lineage>
</organism>
<evidence type="ECO:0000313" key="2">
    <source>
        <dbReference type="EnsemblPlants" id="TuG1812G0600000975.01.T01.cds464093"/>
    </source>
</evidence>
<evidence type="ECO:0000256" key="1">
    <source>
        <dbReference type="SAM" id="Phobius"/>
    </source>
</evidence>
<name>A0A8R7QNU0_TRIUA</name>
<reference evidence="2" key="3">
    <citation type="submission" date="2022-06" db="UniProtKB">
        <authorList>
            <consortium name="EnsemblPlants"/>
        </authorList>
    </citation>
    <scope>IDENTIFICATION</scope>
</reference>
<evidence type="ECO:0000313" key="3">
    <source>
        <dbReference type="Proteomes" id="UP000015106"/>
    </source>
</evidence>
<feature type="transmembrane region" description="Helical" evidence="1">
    <location>
        <begin position="127"/>
        <end position="149"/>
    </location>
</feature>
<keyword evidence="1" id="KW-0472">Membrane</keyword>
<sequence>LDPLGSDDAELQFLALDLHQEPVVLQPHPVILQPHVLQLHLLPQIRLGPLHALPLQLQHRVFDLDLPLLNLQLPLLAVERERSVRMLLRRRAANAGGGGGKRVVEVAVVVMGHLIDVDGEMPAPLPLVIAVAAVVLSVGYYLCLAGALVRLMRRRPLAPAAGPLLVVVAQHRALDANARD</sequence>
<accession>A0A8R7QNU0</accession>
<keyword evidence="1" id="KW-0812">Transmembrane</keyword>
<dbReference type="AlphaFoldDB" id="A0A8R7QNU0"/>
<keyword evidence="1" id="KW-1133">Transmembrane helix</keyword>
<protein>
    <submittedName>
        <fullName evidence="2">Uncharacterized protein</fullName>
    </submittedName>
</protein>
<dbReference type="EnsemblPlants" id="TuG1812G0600000975.01.T01">
    <property type="protein sequence ID" value="TuG1812G0600000975.01.T01.cds464093"/>
    <property type="gene ID" value="TuG1812G0600000975.01"/>
</dbReference>
<proteinExistence type="predicted"/>
<dbReference type="Gramene" id="TuG1812G0600000975.01.T01">
    <property type="protein sequence ID" value="TuG1812G0600000975.01.T01.cds464093"/>
    <property type="gene ID" value="TuG1812G0600000975.01"/>
</dbReference>
<reference evidence="2" key="2">
    <citation type="submission" date="2018-03" db="EMBL/GenBank/DDBJ databases">
        <title>The Triticum urartu genome reveals the dynamic nature of wheat genome evolution.</title>
        <authorList>
            <person name="Ling H."/>
            <person name="Ma B."/>
            <person name="Shi X."/>
            <person name="Liu H."/>
            <person name="Dong L."/>
            <person name="Sun H."/>
            <person name="Cao Y."/>
            <person name="Gao Q."/>
            <person name="Zheng S."/>
            <person name="Li Y."/>
            <person name="Yu Y."/>
            <person name="Du H."/>
            <person name="Qi M."/>
            <person name="Li Y."/>
            <person name="Yu H."/>
            <person name="Cui Y."/>
            <person name="Wang N."/>
            <person name="Chen C."/>
            <person name="Wu H."/>
            <person name="Zhao Y."/>
            <person name="Zhang J."/>
            <person name="Li Y."/>
            <person name="Zhou W."/>
            <person name="Zhang B."/>
            <person name="Hu W."/>
            <person name="Eijk M."/>
            <person name="Tang J."/>
            <person name="Witsenboer H."/>
            <person name="Zhao S."/>
            <person name="Li Z."/>
            <person name="Zhang A."/>
            <person name="Wang D."/>
            <person name="Liang C."/>
        </authorList>
    </citation>
    <scope>NUCLEOTIDE SEQUENCE [LARGE SCALE GENOMIC DNA]</scope>
    <source>
        <strain evidence="2">cv. G1812</strain>
    </source>
</reference>
<dbReference type="Proteomes" id="UP000015106">
    <property type="component" value="Chromosome 6"/>
</dbReference>
<keyword evidence="3" id="KW-1185">Reference proteome</keyword>
<reference evidence="3" key="1">
    <citation type="journal article" date="2013" name="Nature">
        <title>Draft genome of the wheat A-genome progenitor Triticum urartu.</title>
        <authorList>
            <person name="Ling H.Q."/>
            <person name="Zhao S."/>
            <person name="Liu D."/>
            <person name="Wang J."/>
            <person name="Sun H."/>
            <person name="Zhang C."/>
            <person name="Fan H."/>
            <person name="Li D."/>
            <person name="Dong L."/>
            <person name="Tao Y."/>
            <person name="Gao C."/>
            <person name="Wu H."/>
            <person name="Li Y."/>
            <person name="Cui Y."/>
            <person name="Guo X."/>
            <person name="Zheng S."/>
            <person name="Wang B."/>
            <person name="Yu K."/>
            <person name="Liang Q."/>
            <person name="Yang W."/>
            <person name="Lou X."/>
            <person name="Chen J."/>
            <person name="Feng M."/>
            <person name="Jian J."/>
            <person name="Zhang X."/>
            <person name="Luo G."/>
            <person name="Jiang Y."/>
            <person name="Liu J."/>
            <person name="Wang Z."/>
            <person name="Sha Y."/>
            <person name="Zhang B."/>
            <person name="Wu H."/>
            <person name="Tang D."/>
            <person name="Shen Q."/>
            <person name="Xue P."/>
            <person name="Zou S."/>
            <person name="Wang X."/>
            <person name="Liu X."/>
            <person name="Wang F."/>
            <person name="Yang Y."/>
            <person name="An X."/>
            <person name="Dong Z."/>
            <person name="Zhang K."/>
            <person name="Zhang X."/>
            <person name="Luo M.C."/>
            <person name="Dvorak J."/>
            <person name="Tong Y."/>
            <person name="Wang J."/>
            <person name="Yang H."/>
            <person name="Li Z."/>
            <person name="Wang D."/>
            <person name="Zhang A."/>
            <person name="Wang J."/>
        </authorList>
    </citation>
    <scope>NUCLEOTIDE SEQUENCE</scope>
    <source>
        <strain evidence="3">cv. G1812</strain>
    </source>
</reference>